<dbReference type="Gene3D" id="3.10.290.10">
    <property type="entry name" value="RNA-binding S4 domain"/>
    <property type="match status" value="1"/>
</dbReference>
<dbReference type="CDD" id="cd00165">
    <property type="entry name" value="S4"/>
    <property type="match status" value="1"/>
</dbReference>
<dbReference type="Proteomes" id="UP001595884">
    <property type="component" value="Unassembled WGS sequence"/>
</dbReference>
<evidence type="ECO:0000313" key="8">
    <source>
        <dbReference type="Proteomes" id="UP001595884"/>
    </source>
</evidence>
<evidence type="ECO:0000256" key="2">
    <source>
        <dbReference type="ARBA" id="ARBA00022884"/>
    </source>
</evidence>
<dbReference type="Pfam" id="PF01479">
    <property type="entry name" value="S4"/>
    <property type="match status" value="1"/>
</dbReference>
<keyword evidence="8" id="KW-1185">Reference proteome</keyword>
<comment type="caution">
    <text evidence="7">The sequence shown here is derived from an EMBL/GenBank/DDBJ whole genome shotgun (WGS) entry which is preliminary data.</text>
</comment>
<evidence type="ECO:0000313" key="7">
    <source>
        <dbReference type="EMBL" id="MFC4715120.1"/>
    </source>
</evidence>
<dbReference type="InterPro" id="IPR025708">
    <property type="entry name" value="HSP15"/>
</dbReference>
<dbReference type="RefSeq" id="WP_346059407.1">
    <property type="nucleotide sequence ID" value="NZ_BAAAVQ010000046.1"/>
</dbReference>
<dbReference type="SMART" id="SM00363">
    <property type="entry name" value="S4"/>
    <property type="match status" value="1"/>
</dbReference>
<dbReference type="PROSITE" id="PS50889">
    <property type="entry name" value="S4"/>
    <property type="match status" value="1"/>
</dbReference>
<name>A0ABV9MHN8_9MICC</name>
<reference evidence="8" key="1">
    <citation type="journal article" date="2019" name="Int. J. Syst. Evol. Microbiol.">
        <title>The Global Catalogue of Microorganisms (GCM) 10K type strain sequencing project: providing services to taxonomists for standard genome sequencing and annotation.</title>
        <authorList>
            <consortium name="The Broad Institute Genomics Platform"/>
            <consortium name="The Broad Institute Genome Sequencing Center for Infectious Disease"/>
            <person name="Wu L."/>
            <person name="Ma J."/>
        </authorList>
    </citation>
    <scope>NUCLEOTIDE SEQUENCE [LARGE SCALE GENOMIC DNA]</scope>
    <source>
        <strain evidence="8">CGMCC 1.12849</strain>
    </source>
</reference>
<evidence type="ECO:0000256" key="5">
    <source>
        <dbReference type="SAM" id="MobiDB-lite"/>
    </source>
</evidence>
<gene>
    <name evidence="7" type="ORF">ACFO7V_03040</name>
</gene>
<dbReference type="SUPFAM" id="SSF55174">
    <property type="entry name" value="Alpha-L RNA-binding motif"/>
    <property type="match status" value="1"/>
</dbReference>
<evidence type="ECO:0000256" key="3">
    <source>
        <dbReference type="ARBA" id="ARBA00023125"/>
    </source>
</evidence>
<feature type="domain" description="RNA-binding S4" evidence="6">
    <location>
        <begin position="10"/>
        <end position="68"/>
    </location>
</feature>
<proteinExistence type="inferred from homology"/>
<feature type="region of interest" description="Disordered" evidence="5">
    <location>
        <begin position="102"/>
        <end position="131"/>
    </location>
</feature>
<protein>
    <submittedName>
        <fullName evidence="7">RNA-binding S4 domain-containing protein</fullName>
    </submittedName>
</protein>
<keyword evidence="2 4" id="KW-0694">RNA-binding</keyword>
<evidence type="ECO:0000256" key="4">
    <source>
        <dbReference type="PROSITE-ProRule" id="PRU00182"/>
    </source>
</evidence>
<keyword evidence="3" id="KW-0238">DNA-binding</keyword>
<sequence>MVEIPTHGKVRLDAWLWAVRIYKTRSAATTACRAGHVRLNGDPVKASQIVVPGDRIRVRKDGWDRELEVTGLISKRVGAPVAVKCYLDHTPPREKVVVPQVPIRDRGAGRPTKKDRREMDRLRSSWLDTED</sequence>
<evidence type="ECO:0000259" key="6">
    <source>
        <dbReference type="SMART" id="SM00363"/>
    </source>
</evidence>
<dbReference type="PIRSF" id="PIRSF016821">
    <property type="entry name" value="HSP15"/>
    <property type="match status" value="1"/>
</dbReference>
<organism evidence="7 8">
    <name type="scientific">Glutamicibacter bergerei</name>
    <dbReference type="NCBI Taxonomy" id="256702"/>
    <lineage>
        <taxon>Bacteria</taxon>
        <taxon>Bacillati</taxon>
        <taxon>Actinomycetota</taxon>
        <taxon>Actinomycetes</taxon>
        <taxon>Micrococcales</taxon>
        <taxon>Micrococcaceae</taxon>
        <taxon>Glutamicibacter</taxon>
    </lineage>
</organism>
<dbReference type="InterPro" id="IPR002942">
    <property type="entry name" value="S4_RNA-bd"/>
</dbReference>
<dbReference type="InterPro" id="IPR036986">
    <property type="entry name" value="S4_RNA-bd_sf"/>
</dbReference>
<accession>A0ABV9MHN8</accession>
<evidence type="ECO:0000256" key="1">
    <source>
        <dbReference type="ARBA" id="ARBA00008396"/>
    </source>
</evidence>
<dbReference type="EMBL" id="JBHSHE010000011">
    <property type="protein sequence ID" value="MFC4715120.1"/>
    <property type="molecule type" value="Genomic_DNA"/>
</dbReference>
<comment type="similarity">
    <text evidence="1">Belongs to the HSP15 family.</text>
</comment>